<accession>A0A1I5PME1</accession>
<dbReference type="GO" id="GO:0006508">
    <property type="term" value="P:proteolysis"/>
    <property type="evidence" value="ECO:0007669"/>
    <property type="project" value="UniProtKB-KW"/>
</dbReference>
<evidence type="ECO:0000256" key="1">
    <source>
        <dbReference type="ARBA" id="ARBA00022612"/>
    </source>
</evidence>
<dbReference type="Pfam" id="PF04586">
    <property type="entry name" value="Peptidase_S78"/>
    <property type="match status" value="1"/>
</dbReference>
<dbReference type="Proteomes" id="UP000199356">
    <property type="component" value="Unassembled WGS sequence"/>
</dbReference>
<keyword evidence="2" id="KW-0645">Protease</keyword>
<evidence type="ECO:0000256" key="2">
    <source>
        <dbReference type="ARBA" id="ARBA00022670"/>
    </source>
</evidence>
<keyword evidence="6" id="KW-1185">Reference proteome</keyword>
<keyword evidence="1" id="KW-1188">Viral release from host cell</keyword>
<evidence type="ECO:0000313" key="5">
    <source>
        <dbReference type="EMBL" id="SFP35193.1"/>
    </source>
</evidence>
<sequence>MHFGPHLGGLELRKSGGGSVRLRGTFPYGKLATLSDGGRNGGRPKKEQFAPRAFAYNVEREDVDILFLSGHRYDKPLASRKAGTLDLEDTDDALIMNATITPDVQETTWARDFLKAYRAGLVMGLSPGFRLPPQRTVPNAEKVEDEDPALGNALIRTIMAALLYELSAVTKAAYEDAQIEERSWQVTPASARTVSRFAHTYRWRV</sequence>
<proteinExistence type="predicted"/>
<protein>
    <recommendedName>
        <fullName evidence="4">Prohead serine protease domain-containing protein</fullName>
    </recommendedName>
</protein>
<dbReference type="STRING" id="441119.SAMN04488047_105169"/>
<dbReference type="InterPro" id="IPR054613">
    <property type="entry name" value="Peptidase_S78_dom"/>
</dbReference>
<keyword evidence="3" id="KW-0378">Hydrolase</keyword>
<evidence type="ECO:0000313" key="6">
    <source>
        <dbReference type="Proteomes" id="UP000199356"/>
    </source>
</evidence>
<organism evidence="5 6">
    <name type="scientific">Tranquillimonas alkanivorans</name>
    <dbReference type="NCBI Taxonomy" id="441119"/>
    <lineage>
        <taxon>Bacteria</taxon>
        <taxon>Pseudomonadati</taxon>
        <taxon>Pseudomonadota</taxon>
        <taxon>Alphaproteobacteria</taxon>
        <taxon>Rhodobacterales</taxon>
        <taxon>Roseobacteraceae</taxon>
        <taxon>Tranquillimonas</taxon>
    </lineage>
</organism>
<dbReference type="EMBL" id="FOXA01000005">
    <property type="protein sequence ID" value="SFP35193.1"/>
    <property type="molecule type" value="Genomic_DNA"/>
</dbReference>
<reference evidence="5 6" key="1">
    <citation type="submission" date="2016-10" db="EMBL/GenBank/DDBJ databases">
        <authorList>
            <person name="de Groot N.N."/>
        </authorList>
    </citation>
    <scope>NUCLEOTIDE SEQUENCE [LARGE SCALE GENOMIC DNA]</scope>
    <source>
        <strain evidence="5 6">DSM 19547</strain>
    </source>
</reference>
<dbReference type="GO" id="GO:0008233">
    <property type="term" value="F:peptidase activity"/>
    <property type="evidence" value="ECO:0007669"/>
    <property type="project" value="UniProtKB-KW"/>
</dbReference>
<evidence type="ECO:0000259" key="4">
    <source>
        <dbReference type="Pfam" id="PF04586"/>
    </source>
</evidence>
<dbReference type="RefSeq" id="WP_093420438.1">
    <property type="nucleotide sequence ID" value="NZ_FOXA01000005.1"/>
</dbReference>
<feature type="domain" description="Prohead serine protease" evidence="4">
    <location>
        <begin position="45"/>
        <end position="183"/>
    </location>
</feature>
<dbReference type="OrthoDB" id="7842080at2"/>
<name>A0A1I5PME1_9RHOB</name>
<evidence type="ECO:0000256" key="3">
    <source>
        <dbReference type="ARBA" id="ARBA00022801"/>
    </source>
</evidence>
<gene>
    <name evidence="5" type="ORF">SAMN04488047_105169</name>
</gene>
<dbReference type="AlphaFoldDB" id="A0A1I5PME1"/>